<feature type="transmembrane region" description="Helical" evidence="1">
    <location>
        <begin position="337"/>
        <end position="354"/>
    </location>
</feature>
<reference evidence="2" key="2">
    <citation type="submission" date="2021-08" db="EMBL/GenBank/DDBJ databases">
        <authorList>
            <person name="Tani A."/>
            <person name="Ola A."/>
            <person name="Ogura Y."/>
            <person name="Katsura K."/>
            <person name="Hayashi T."/>
        </authorList>
    </citation>
    <scope>NUCLEOTIDE SEQUENCE</scope>
    <source>
        <strain evidence="2">DSM 16372</strain>
    </source>
</reference>
<gene>
    <name evidence="2" type="ORF">BHAOGJBA_6010</name>
</gene>
<comment type="caution">
    <text evidence="2">The sequence shown here is derived from an EMBL/GenBank/DDBJ whole genome shotgun (WGS) entry which is preliminary data.</text>
</comment>
<reference evidence="2" key="1">
    <citation type="journal article" date="2016" name="Front. Microbiol.">
        <title>Genome Sequence of the Piezophilic, Mesophilic Sulfate-Reducing Bacterium Desulfovibrio indicus J2T.</title>
        <authorList>
            <person name="Cao J."/>
            <person name="Maignien L."/>
            <person name="Shao Z."/>
            <person name="Alain K."/>
            <person name="Jebbar M."/>
        </authorList>
    </citation>
    <scope>NUCLEOTIDE SEQUENCE</scope>
    <source>
        <strain evidence="2">DSM 16372</strain>
    </source>
</reference>
<proteinExistence type="predicted"/>
<sequence length="552" mass="61822">MRQTILTVILEVQPASTERLAELIRDLRARLESTSNGVEEYAVLRDRVPALHFLSMSIFRDVHYDPVLTLEANFDGPAGPFWAQFEAALGDELREMVRCCKPPTDDTRGLYDAVTKRGSTRALAPLFEAKTVRPAVSHMGNRGRSRDQIIAEGELFEATRSELRQRDPNIPNPYRPLSAAGIHQRLRAALLPTHPWLAEPAPVRIDLAEGAADWIRFGAFLFLVLLCLSLPGLVLAPTGTSGRVFLVLLIATPAVAFQLYRLRTPLIGQDAPKLARAILTRRRVVFQPVRTVAIMAFVLVVLVGYTYLAALVVAPAVSLLGGHGFGEAYGFALKATWLGLLSVPLSVGIILLWVRWLEYRDPSHDAPPVNERRMRAMARREDRLPQNHMGSMVLVKPGLLRAVLIRVGLWGLGLFLRILPASRNGYLANMRTIHFAHWALVSNGGRLLFFSNYDGTWESYLDDFIEKANEGLTLAWTNGVGFPPTRFLVQDGASHGRRFKAWARHSMAVTLLWYSAYKHYTVNQIERHARIANGLRRPTLTPKEADEWARDL</sequence>
<feature type="transmembrane region" description="Helical" evidence="1">
    <location>
        <begin position="214"/>
        <end position="236"/>
    </location>
</feature>
<feature type="transmembrane region" description="Helical" evidence="1">
    <location>
        <begin position="242"/>
        <end position="260"/>
    </location>
</feature>
<keyword evidence="1" id="KW-0812">Transmembrane</keyword>
<feature type="transmembrane region" description="Helical" evidence="1">
    <location>
        <begin position="399"/>
        <end position="419"/>
    </location>
</feature>
<keyword evidence="1" id="KW-1133">Transmembrane helix</keyword>
<keyword evidence="1" id="KW-0472">Membrane</keyword>
<evidence type="ECO:0000313" key="3">
    <source>
        <dbReference type="Proteomes" id="UP001055247"/>
    </source>
</evidence>
<accession>A0AAV4ZXT7</accession>
<keyword evidence="3" id="KW-1185">Reference proteome</keyword>
<dbReference type="AlphaFoldDB" id="A0AAV4ZXT7"/>
<protein>
    <submittedName>
        <fullName evidence="2">Uncharacterized protein</fullName>
    </submittedName>
</protein>
<dbReference type="EMBL" id="BPQO01000045">
    <property type="protein sequence ID" value="GJD92456.1"/>
    <property type="molecule type" value="Genomic_DNA"/>
</dbReference>
<evidence type="ECO:0000313" key="2">
    <source>
        <dbReference type="EMBL" id="GJD92456.1"/>
    </source>
</evidence>
<name>A0AAV4ZXT7_9HYPH</name>
<dbReference type="RefSeq" id="WP_238232019.1">
    <property type="nucleotide sequence ID" value="NZ_BPQO01000045.1"/>
</dbReference>
<evidence type="ECO:0000256" key="1">
    <source>
        <dbReference type="SAM" id="Phobius"/>
    </source>
</evidence>
<organism evidence="2 3">
    <name type="scientific">Methylobacterium hispanicum</name>
    <dbReference type="NCBI Taxonomy" id="270350"/>
    <lineage>
        <taxon>Bacteria</taxon>
        <taxon>Pseudomonadati</taxon>
        <taxon>Pseudomonadota</taxon>
        <taxon>Alphaproteobacteria</taxon>
        <taxon>Hyphomicrobiales</taxon>
        <taxon>Methylobacteriaceae</taxon>
        <taxon>Methylobacterium</taxon>
    </lineage>
</organism>
<feature type="transmembrane region" description="Helical" evidence="1">
    <location>
        <begin position="291"/>
        <end position="317"/>
    </location>
</feature>
<dbReference type="Proteomes" id="UP001055247">
    <property type="component" value="Unassembled WGS sequence"/>
</dbReference>